<gene>
    <name evidence="2" type="ORF">EKD16_15375</name>
</gene>
<dbReference type="EMBL" id="CP036455">
    <property type="protein sequence ID" value="QBI54852.1"/>
    <property type="molecule type" value="Genomic_DNA"/>
</dbReference>
<feature type="transmembrane region" description="Helical" evidence="1">
    <location>
        <begin position="12"/>
        <end position="40"/>
    </location>
</feature>
<organism evidence="2 3">
    <name type="scientific">Streptomonospora litoralis</name>
    <dbReference type="NCBI Taxonomy" id="2498135"/>
    <lineage>
        <taxon>Bacteria</taxon>
        <taxon>Bacillati</taxon>
        <taxon>Actinomycetota</taxon>
        <taxon>Actinomycetes</taxon>
        <taxon>Streptosporangiales</taxon>
        <taxon>Nocardiopsidaceae</taxon>
        <taxon>Streptomonospora</taxon>
    </lineage>
</organism>
<dbReference type="AlphaFoldDB" id="A0A4V0ZJW0"/>
<sequence length="79" mass="8376">MAYPPTSSPNPGGALAAGIGMTLCCNLVCGILTIVFAAVAMSQHDPHDQDRFVRYAWTSFWIGLALGVVGWLIVFGAYS</sequence>
<evidence type="ECO:0000256" key="1">
    <source>
        <dbReference type="SAM" id="Phobius"/>
    </source>
</evidence>
<feature type="transmembrane region" description="Helical" evidence="1">
    <location>
        <begin position="52"/>
        <end position="78"/>
    </location>
</feature>
<evidence type="ECO:0008006" key="4">
    <source>
        <dbReference type="Google" id="ProtNLM"/>
    </source>
</evidence>
<accession>A0A4V0ZJW0</accession>
<dbReference type="OrthoDB" id="3432252at2"/>
<dbReference type="RefSeq" id="WP_131098954.1">
    <property type="nucleotide sequence ID" value="NZ_CP036455.1"/>
</dbReference>
<dbReference type="Proteomes" id="UP000292235">
    <property type="component" value="Chromosome"/>
</dbReference>
<protein>
    <recommendedName>
        <fullName evidence="4">Interferon-induced transmembrane protein</fullName>
    </recommendedName>
</protein>
<reference evidence="2 3" key="1">
    <citation type="submission" date="2019-02" db="EMBL/GenBank/DDBJ databases">
        <authorList>
            <person name="Khodamoradi S."/>
            <person name="Hahnke R.L."/>
            <person name="Kaempfer P."/>
            <person name="Schumann P."/>
            <person name="Rohde M."/>
            <person name="Steinert M."/>
            <person name="Luzhetskyy A."/>
            <person name="Wink J."/>
            <person name="Ruckert C."/>
        </authorList>
    </citation>
    <scope>NUCLEOTIDE SEQUENCE [LARGE SCALE GENOMIC DNA]</scope>
    <source>
        <strain evidence="2 3">M2</strain>
    </source>
</reference>
<keyword evidence="3" id="KW-1185">Reference proteome</keyword>
<keyword evidence="1" id="KW-0472">Membrane</keyword>
<keyword evidence="1" id="KW-0812">Transmembrane</keyword>
<proteinExistence type="predicted"/>
<evidence type="ECO:0000313" key="3">
    <source>
        <dbReference type="Proteomes" id="UP000292235"/>
    </source>
</evidence>
<dbReference type="KEGG" id="strr:EKD16_15375"/>
<evidence type="ECO:0000313" key="2">
    <source>
        <dbReference type="EMBL" id="QBI54852.1"/>
    </source>
</evidence>
<keyword evidence="1" id="KW-1133">Transmembrane helix</keyword>
<name>A0A4V0ZJW0_9ACTN</name>